<dbReference type="InterPro" id="IPR005167">
    <property type="entry name" value="Bunya_G1"/>
</dbReference>
<dbReference type="InterPro" id="IPR026400">
    <property type="entry name" value="Bunya_nonstruc_pro_NSm"/>
</dbReference>
<evidence type="ECO:0000256" key="6">
    <source>
        <dbReference type="ARBA" id="ARBA00022692"/>
    </source>
</evidence>
<dbReference type="GO" id="GO:0044178">
    <property type="term" value="C:host cell Golgi membrane"/>
    <property type="evidence" value="ECO:0007669"/>
    <property type="project" value="UniProtKB-SubCell"/>
</dbReference>
<evidence type="ECO:0000256" key="1">
    <source>
        <dbReference type="ARBA" id="ARBA00004182"/>
    </source>
</evidence>
<dbReference type="GO" id="GO:0055036">
    <property type="term" value="C:virion membrane"/>
    <property type="evidence" value="ECO:0007669"/>
    <property type="project" value="UniProtKB-SubCell"/>
</dbReference>
<dbReference type="NCBIfam" id="TIGR04210">
    <property type="entry name" value="bunya_NSm"/>
    <property type="match status" value="1"/>
</dbReference>
<keyword evidence="10" id="KW-0946">Virion</keyword>
<keyword evidence="15" id="KW-1038">Host endoplasmic reticulum</keyword>
<keyword evidence="12 19" id="KW-1133">Transmembrane helix</keyword>
<keyword evidence="6 19" id="KW-0812">Transmembrane</keyword>
<dbReference type="GeneID" id="80554286"/>
<dbReference type="GO" id="GO:0046718">
    <property type="term" value="P:symbiont entry into host cell"/>
    <property type="evidence" value="ECO:0007669"/>
    <property type="project" value="UniProtKB-KW"/>
</dbReference>
<evidence type="ECO:0000313" key="22">
    <source>
        <dbReference type="EMBL" id="QLA47090.1"/>
    </source>
</evidence>
<evidence type="ECO:0000313" key="23">
    <source>
        <dbReference type="Proteomes" id="UP001301041"/>
    </source>
</evidence>
<feature type="transmembrane region" description="Helical" evidence="19">
    <location>
        <begin position="465"/>
        <end position="487"/>
    </location>
</feature>
<dbReference type="Pfam" id="PF03557">
    <property type="entry name" value="Bunya_G1"/>
    <property type="match status" value="1"/>
</dbReference>
<evidence type="ECO:0000256" key="19">
    <source>
        <dbReference type="SAM" id="Phobius"/>
    </source>
</evidence>
<keyword evidence="13 19" id="KW-0472">Membrane</keyword>
<evidence type="ECO:0000256" key="7">
    <source>
        <dbReference type="ARBA" id="ARBA00022729"/>
    </source>
</evidence>
<evidence type="ECO:0000256" key="13">
    <source>
        <dbReference type="ARBA" id="ARBA00023136"/>
    </source>
</evidence>
<evidence type="ECO:0000256" key="5">
    <source>
        <dbReference type="ARBA" id="ARBA00022581"/>
    </source>
</evidence>
<feature type="transmembrane region" description="Helical" evidence="19">
    <location>
        <begin position="310"/>
        <end position="327"/>
    </location>
</feature>
<feature type="domain" description="Bunyavirus glycoprotein G1" evidence="20">
    <location>
        <begin position="531"/>
        <end position="1365"/>
    </location>
</feature>
<dbReference type="InterPro" id="IPR005168">
    <property type="entry name" value="Bunya_G2"/>
</dbReference>
<evidence type="ECO:0000256" key="15">
    <source>
        <dbReference type="ARBA" id="ARBA00023184"/>
    </source>
</evidence>
<proteinExistence type="predicted"/>
<feature type="transmembrane region" description="Helical" evidence="19">
    <location>
        <begin position="209"/>
        <end position="241"/>
    </location>
</feature>
<evidence type="ECO:0000256" key="14">
    <source>
        <dbReference type="ARBA" id="ARBA00023180"/>
    </source>
</evidence>
<dbReference type="RefSeq" id="YP_010840718.1">
    <property type="nucleotide sequence ID" value="NC_078962.1"/>
</dbReference>
<keyword evidence="18" id="KW-0175">Coiled coil</keyword>
<dbReference type="GO" id="GO:0044167">
    <property type="term" value="C:host cell endoplasmic reticulum membrane"/>
    <property type="evidence" value="ECO:0007669"/>
    <property type="project" value="UniProtKB-SubCell"/>
</dbReference>
<evidence type="ECO:0000256" key="8">
    <source>
        <dbReference type="ARBA" id="ARBA00022804"/>
    </source>
</evidence>
<evidence type="ECO:0000256" key="18">
    <source>
        <dbReference type="SAM" id="Coils"/>
    </source>
</evidence>
<keyword evidence="9" id="KW-1040">Host Golgi apparatus</keyword>
<keyword evidence="23" id="KW-1185">Reference proteome</keyword>
<keyword evidence="16" id="KW-1160">Virus entry into host cell</keyword>
<keyword evidence="8" id="KW-1161">Viral attachment to host cell</keyword>
<comment type="subcellular location">
    <subcellularLocation>
        <location evidence="2">Host Golgi apparatus membrane</location>
        <topology evidence="2">Multi-pass membrane protein</topology>
    </subcellularLocation>
    <subcellularLocation>
        <location evidence="3">Host endoplasmic reticulum membrane</location>
    </subcellularLocation>
    <subcellularLocation>
        <location evidence="1">Virion membrane</location>
    </subcellularLocation>
</comment>
<evidence type="ECO:0000256" key="17">
    <source>
        <dbReference type="ARBA" id="ARBA00031199"/>
    </source>
</evidence>
<keyword evidence="5" id="KW-0945">Host-virus interaction</keyword>
<evidence type="ECO:0000256" key="11">
    <source>
        <dbReference type="ARBA" id="ARBA00022870"/>
    </source>
</evidence>
<dbReference type="GO" id="GO:0019062">
    <property type="term" value="P:virion attachment to host cell"/>
    <property type="evidence" value="ECO:0007669"/>
    <property type="project" value="UniProtKB-KW"/>
</dbReference>
<keyword evidence="11" id="KW-1043">Host membrane</keyword>
<accession>A0A7D9MW00</accession>
<evidence type="ECO:0000256" key="12">
    <source>
        <dbReference type="ARBA" id="ARBA00022989"/>
    </source>
</evidence>
<dbReference type="GO" id="GO:0044003">
    <property type="term" value="P:symbiont-mediated perturbation of host process"/>
    <property type="evidence" value="ECO:0007669"/>
    <property type="project" value="InterPro"/>
</dbReference>
<evidence type="ECO:0000256" key="2">
    <source>
        <dbReference type="ARBA" id="ARBA00004252"/>
    </source>
</evidence>
<dbReference type="Proteomes" id="UP001301041">
    <property type="component" value="Genome"/>
</dbReference>
<feature type="transmembrane region" description="Helical" evidence="19">
    <location>
        <begin position="1383"/>
        <end position="1405"/>
    </location>
</feature>
<dbReference type="Pfam" id="PF03563">
    <property type="entry name" value="Bunya_G2"/>
    <property type="match status" value="1"/>
</dbReference>
<reference evidence="22 23" key="1">
    <citation type="submission" date="2019-05" db="EMBL/GenBank/DDBJ databases">
        <title>Genomic Characterization of 104 Bunyaviruses in the Families Peribunyaviridae, Nairoviridae, and Phenuiviridae.</title>
        <authorList>
            <person name="Kapuscinski M."/>
            <person name="Bergren N."/>
            <person name="Russell B."/>
            <person name="Lee J."/>
            <person name="Borland E."/>
            <person name="King D."/>
            <person name="Burkhalter K."/>
            <person name="Stenglein M."/>
            <person name="Kading R."/>
        </authorList>
    </citation>
    <scope>NUCLEOTIDE SEQUENCE [LARGE SCALE GENOMIC DNA]</scope>
    <source>
        <strain evidence="22 23">BeAn 141106</strain>
    </source>
</reference>
<evidence type="ECO:0000256" key="10">
    <source>
        <dbReference type="ARBA" id="ARBA00022844"/>
    </source>
</evidence>
<feature type="transmembrane region" description="Helical" evidence="19">
    <location>
        <begin position="361"/>
        <end position="383"/>
    </location>
</feature>
<protein>
    <recommendedName>
        <fullName evidence="4">Envelopment polyprotein</fullName>
    </recommendedName>
    <alternativeName>
        <fullName evidence="17">M polyprotein</fullName>
    </alternativeName>
</protein>
<dbReference type="EMBL" id="MK896622">
    <property type="protein sequence ID" value="QLA47090.1"/>
    <property type="molecule type" value="Viral_cRNA"/>
</dbReference>
<evidence type="ECO:0000256" key="3">
    <source>
        <dbReference type="ARBA" id="ARBA00004625"/>
    </source>
</evidence>
<keyword evidence="7" id="KW-0732">Signal</keyword>
<evidence type="ECO:0000256" key="16">
    <source>
        <dbReference type="ARBA" id="ARBA00023296"/>
    </source>
</evidence>
<feature type="domain" description="Bunyavirus glycoprotein G2" evidence="21">
    <location>
        <begin position="22"/>
        <end position="300"/>
    </location>
</feature>
<name>A0A7D9MW00_9VIRU</name>
<evidence type="ECO:0000256" key="9">
    <source>
        <dbReference type="ARBA" id="ARBA00022812"/>
    </source>
</evidence>
<evidence type="ECO:0000259" key="21">
    <source>
        <dbReference type="Pfam" id="PF03563"/>
    </source>
</evidence>
<evidence type="ECO:0000259" key="20">
    <source>
        <dbReference type="Pfam" id="PF03557"/>
    </source>
</evidence>
<sequence length="1433" mass="161985">MLTLIVLLTLTNTALAVPLESRCFDEGIVVEERILGHGIAELCVKDDISIIKTTSLQNKNESMHTNLIMRKILIQNYDACNLIETKNGPIMIFKPNNDMMLVPHTYACRADCTISLDKEDASIILHSDKLNHYEVMGTTTATRWFQGTTSYSLEHTCEHIQVTCGQKILSFHACFKHHMSCIRTLNKSYMPAFMINSVCQNKELILMTLLAVAIFIFLYIISMTYICYILLIIFIPVAFVYGKIYDKTCKKCYYCGLSYHPFTKCGQTCVCGARFENSERMKKHRESGLCRGYKFMRTARVLCKNKGSNFILAILSAVFILSFVQPIEAVTVKYNNTEIQLESLSTELDVLINLIGSSRIAFIWMGIMNLIIMSIILFIYIFYKKIENRIYNHYIFVCRECDMVHPRQGLRFLGDFSNYCNSCMCGTQNYINDSGDDYVEPATHKLNHGCYAAGKYYATRKISNITLLAMISILVFLSMANTAYASADDCVNPANFRSKEAIDCSIWMTVSSCTPKSFTEVLARNILLPKDVAEIEKMDTNLNRLLEKTEKDSNLMSAFLLENAAAKMYCNEATKYDQDTGKYNQEFKKLLQNDLEICTTNKANKLCGCINSKSTCDQTDQGSDIVAYYKTNIPAFQGDMKKIVTSLSKVFPGIFAKELLLSLKNNTFTVLKNLIIKIKARFNHAKAIKSAITIVDKSLSDSTLEGKNPITPSLTRKFLPFDIFWKQTSIFENMEDSTAKKECTNYKLFRCTYPLSGRSEFFVTCNSENNKILRVPLTGFAIKQHEDTTLCAADSYCEADFEITTTGDKDKYKAMACVQMTINKNDYENSKSINYCKKLTVSNCKYKSVNTSFIRCANGLYYDYSDVLQQAPGKDVGVYCFTKECRTFKYGHHAVNLADCNKKTTGMQSHSLQKIEYDNIEQFKHSLEEKIKNDLIDHLYKPNANLPHIIPTFRPLSIQGVETDEGIQGSYIETNLLVKTGIAAGIELKDKSGNDVFDLILFVKSAHYEASGELIYTTGPTVGINLQHHEQCKGSCPSGISLPGWLSFSKEHTSQWGCEEFGCLAINEGCLWGRCQDVIKPEIDIIRRIGQEQPKITICITLPHETYCHEINSFNPIISDKMEIQFLSNEAGKIPKLTAYKSNKIYSGMINDLGTFSKMCGSVQLINNTVNGAGNVKFDYLCHAAKRKEVVVNRCFDNFYESCLKLEEQKNIVLDSQSKKLSLLNQNMGEIRIKIKLGDINYKTFEKNPSLDIKGSCAGCINCLSGIHCELNILSDSDVSCPITSNCALYYNDILIQNSITTYSIKAKCTTNMINLEICKVQTDIQITVVETHENIQVGNSDETYYVREVDNKCGTWLCKVADEGVSAIFSPFFSLFGGYAKAAIISVILIIFVILLVYILLPVFGRLRDILKKNEIEFKRESYGFKDQKTRN</sequence>
<dbReference type="KEGG" id="vg:80554286"/>
<feature type="coiled-coil region" evidence="18">
    <location>
        <begin position="327"/>
        <end position="354"/>
    </location>
</feature>
<organism evidence="22 23">
    <name type="scientific">Belem virus</name>
    <dbReference type="NCBI Taxonomy" id="2748241"/>
    <lineage>
        <taxon>Viruses</taxon>
        <taxon>Riboviria</taxon>
        <taxon>Orthornavirae</taxon>
        <taxon>Negarnaviricota</taxon>
        <taxon>Polyploviricotina</taxon>
        <taxon>Bunyaviricetes</taxon>
        <taxon>Elliovirales</taxon>
        <taxon>Peribunyaviridae</taxon>
        <taxon>Orthobunyavirus</taxon>
        <taxon>Orthobunyavirus belemense</taxon>
    </lineage>
</organism>
<evidence type="ECO:0000256" key="4">
    <source>
        <dbReference type="ARBA" id="ARBA00015294"/>
    </source>
</evidence>
<keyword evidence="14" id="KW-0325">Glycoprotein</keyword>